<evidence type="ECO:0000313" key="2">
    <source>
        <dbReference type="EMBL" id="CAE7231374.1"/>
    </source>
</evidence>
<keyword evidence="1" id="KW-1133">Transmembrane helix</keyword>
<dbReference type="AlphaFoldDB" id="A0A812KKP6"/>
<reference evidence="2" key="1">
    <citation type="submission" date="2021-02" db="EMBL/GenBank/DDBJ databases">
        <authorList>
            <person name="Dougan E. K."/>
            <person name="Rhodes N."/>
            <person name="Thang M."/>
            <person name="Chan C."/>
        </authorList>
    </citation>
    <scope>NUCLEOTIDE SEQUENCE</scope>
</reference>
<dbReference type="OrthoDB" id="423286at2759"/>
<dbReference type="EMBL" id="CAJNJA010007977">
    <property type="protein sequence ID" value="CAE7231374.1"/>
    <property type="molecule type" value="Genomic_DNA"/>
</dbReference>
<keyword evidence="3" id="KW-1185">Reference proteome</keyword>
<feature type="transmembrane region" description="Helical" evidence="1">
    <location>
        <begin position="126"/>
        <end position="145"/>
    </location>
</feature>
<protein>
    <submittedName>
        <fullName evidence="2">Uncharacterized protein</fullName>
    </submittedName>
</protein>
<organism evidence="2 3">
    <name type="scientific">Symbiodinium necroappetens</name>
    <dbReference type="NCBI Taxonomy" id="1628268"/>
    <lineage>
        <taxon>Eukaryota</taxon>
        <taxon>Sar</taxon>
        <taxon>Alveolata</taxon>
        <taxon>Dinophyceae</taxon>
        <taxon>Suessiales</taxon>
        <taxon>Symbiodiniaceae</taxon>
        <taxon>Symbiodinium</taxon>
    </lineage>
</organism>
<name>A0A812KKP6_9DINO</name>
<keyword evidence="1" id="KW-0812">Transmembrane</keyword>
<dbReference type="Proteomes" id="UP000601435">
    <property type="component" value="Unassembled WGS sequence"/>
</dbReference>
<keyword evidence="1" id="KW-0472">Membrane</keyword>
<feature type="transmembrane region" description="Helical" evidence="1">
    <location>
        <begin position="100"/>
        <end position="120"/>
    </location>
</feature>
<proteinExistence type="predicted"/>
<evidence type="ECO:0000313" key="3">
    <source>
        <dbReference type="Proteomes" id="UP000601435"/>
    </source>
</evidence>
<accession>A0A812KKP6</accession>
<sequence length="219" mass="24503">MPDSLLKMDLQNVLYRYFAESARVFKQIQHSIRSGEAELSVISDGEEPAAEDLAAAFVDFMEAVNSFCSWRSDGRRDVEEKLKRVLRSNRRLSALPWKRSAAACVCLLVCGAVSFGGALAYRLPMLWILGTAAGTAFAALMFCCLRRRQDAQQLGGLKTLWEKMGVLESNVDGLLRSWSSDLHMLSLRKALASAQSIRCQFDQFLQQLQMKALIFDPSI</sequence>
<comment type="caution">
    <text evidence="2">The sequence shown here is derived from an EMBL/GenBank/DDBJ whole genome shotgun (WGS) entry which is preliminary data.</text>
</comment>
<evidence type="ECO:0000256" key="1">
    <source>
        <dbReference type="SAM" id="Phobius"/>
    </source>
</evidence>
<gene>
    <name evidence="2" type="ORF">SNEC2469_LOCUS3594</name>
</gene>